<comment type="caution">
    <text evidence="3">The sequence shown here is derived from an EMBL/GenBank/DDBJ whole genome shotgun (WGS) entry which is preliminary data.</text>
</comment>
<name>A0A448XIS6_9PLAT</name>
<feature type="region of interest" description="Disordered" evidence="1">
    <location>
        <begin position="1"/>
        <end position="27"/>
    </location>
</feature>
<keyword evidence="2" id="KW-0472">Membrane</keyword>
<keyword evidence="2" id="KW-1133">Transmembrane helix</keyword>
<gene>
    <name evidence="3" type="ORF">PXEA_LOCUS31097</name>
</gene>
<feature type="compositionally biased region" description="Polar residues" evidence="1">
    <location>
        <begin position="159"/>
        <end position="171"/>
    </location>
</feature>
<feature type="compositionally biased region" description="Low complexity" evidence="1">
    <location>
        <begin position="77"/>
        <end position="88"/>
    </location>
</feature>
<feature type="transmembrane region" description="Helical" evidence="2">
    <location>
        <begin position="231"/>
        <end position="250"/>
    </location>
</feature>
<protein>
    <submittedName>
        <fullName evidence="3">Uncharacterized protein</fullName>
    </submittedName>
</protein>
<accession>A0A448XIS6</accession>
<proteinExistence type="predicted"/>
<dbReference type="AlphaFoldDB" id="A0A448XIS6"/>
<evidence type="ECO:0000313" key="3">
    <source>
        <dbReference type="EMBL" id="VEL37657.1"/>
    </source>
</evidence>
<dbReference type="Proteomes" id="UP000784294">
    <property type="component" value="Unassembled WGS sequence"/>
</dbReference>
<keyword evidence="4" id="KW-1185">Reference proteome</keyword>
<organism evidence="3 4">
    <name type="scientific">Protopolystoma xenopodis</name>
    <dbReference type="NCBI Taxonomy" id="117903"/>
    <lineage>
        <taxon>Eukaryota</taxon>
        <taxon>Metazoa</taxon>
        <taxon>Spiralia</taxon>
        <taxon>Lophotrochozoa</taxon>
        <taxon>Platyhelminthes</taxon>
        <taxon>Monogenea</taxon>
        <taxon>Polyopisthocotylea</taxon>
        <taxon>Polystomatidea</taxon>
        <taxon>Polystomatidae</taxon>
        <taxon>Protopolystoma</taxon>
    </lineage>
</organism>
<dbReference type="EMBL" id="CAAALY010255614">
    <property type="protein sequence ID" value="VEL37657.1"/>
    <property type="molecule type" value="Genomic_DNA"/>
</dbReference>
<feature type="region of interest" description="Disordered" evidence="1">
    <location>
        <begin position="147"/>
        <end position="181"/>
    </location>
</feature>
<evidence type="ECO:0000256" key="1">
    <source>
        <dbReference type="SAM" id="MobiDB-lite"/>
    </source>
</evidence>
<evidence type="ECO:0000313" key="4">
    <source>
        <dbReference type="Proteomes" id="UP000784294"/>
    </source>
</evidence>
<feature type="region of interest" description="Disordered" evidence="1">
    <location>
        <begin position="62"/>
        <end position="98"/>
    </location>
</feature>
<sequence length="325" mass="33032">MTGCSSSNSSTSSASGSGSGVGQTPGSLGYPASPACASLVGPASGGGGSTGSIGAANLVGLAGRSSASPSPRLPICSPASLAGPGSASPLPPAPASADSTVAPASQLIRHSIARHTGQPCSGNHTTVGAADCLGTVDHLRSLSALGAKYTQPSPPPGQTAEQLHRGNSVSPGNGAMANPPLGNLLSSESISSVSTSSLSSSYPLGISVYFANRSDRLESRFFPPAFFFTQFQLYVFLILLLLLLLLPLLYGHRHLHTHYYEHLQHENAAAVSVEVASTRLDDDSVASFHQILPFGSFSFQSSASTKNLTGTSDLAIDLASPSSRR</sequence>
<keyword evidence="2" id="KW-0812">Transmembrane</keyword>
<reference evidence="3" key="1">
    <citation type="submission" date="2018-11" db="EMBL/GenBank/DDBJ databases">
        <authorList>
            <consortium name="Pathogen Informatics"/>
        </authorList>
    </citation>
    <scope>NUCLEOTIDE SEQUENCE</scope>
</reference>
<feature type="compositionally biased region" description="Low complexity" evidence="1">
    <location>
        <begin position="1"/>
        <end position="16"/>
    </location>
</feature>
<evidence type="ECO:0000256" key="2">
    <source>
        <dbReference type="SAM" id="Phobius"/>
    </source>
</evidence>